<feature type="domain" description="Fibrinogen C-terminal" evidence="7">
    <location>
        <begin position="244"/>
        <end position="301"/>
    </location>
</feature>
<sequence length="848" mass="88124">MAARYGRSLALAAAAAALLASAVAACTVDGDCAAGEICDNSVCSYGCPGGVSWDMDDFDSAVEWVARNGGTPTRVTDEKFHGAGAMYVAHSNALNFDGKDNQGNWEGSQTSAGFSVRDYPYLCMAYKVPATTSVYMLIGSGSGAGSGFGNWRTIRLNWNWSPPESHYTFVPAQAMLYGEMIPDNTWREDCWNLEHAVDAMTVDGATVEPPTINALMLYSVGSSSGELWLDSFRISSKPVLKNVECPATLPTSCSQILTDDSLATDGMYMIQPTGAGSAVVAVYCDMTTAGGGWTVQWVQPRPQNNLNYRDGYNQHEHRWISPELFTDTAQDQVLLAYRDAARAVQGTYGIAQIDASHAWRTTMFAEIETPGSSTGTVWTGTGANAPTEHASKTLKWGQQGFSGGDCAAAWDAGAFQGRTCIEGTDAPFFSYYAQSGPIKCDASSAANPTTTCTPSSFMTVAVRAGAPPPECTSDADCTLPQTCNTDVGGKCIVECAAGEVEAYYDESCAAKGCVTPSESEKVWDLKVTAHADAGDCAHDPVAVFDVELIADAGAPHVVLFASYEQSGSPVTPTPLGVRTGADATKWLIVMTKAGAKHAAGAGVLTLTAISNEATLLTRTVDVTITCPAAGGTRSDVEVVANLQGFTAAQFTDTASRRTNFDATVARALGVDTSDVTEVVATAGPAAADSTPSANLAFTVSAPDTVVPDPKLVSLSLATKDVAGNTDAVEALGFAAVGRLVGRTTALCCHAAATSGLPVAAPKLVPGGGAALLSFAGTTLNVDIVENSPSVTTRYTTDGSDPTSSSTEWPASGGLDLTSTTTVKVASFHATLPQSAVVSRTYTFEACTV</sequence>
<keyword evidence="6" id="KW-0732">Signal</keyword>
<keyword evidence="4" id="KW-1015">Disulfide bond</keyword>
<accession>A0A7S1GB86</accession>
<evidence type="ECO:0000259" key="7">
    <source>
        <dbReference type="PROSITE" id="PS51406"/>
    </source>
</evidence>
<evidence type="ECO:0000256" key="1">
    <source>
        <dbReference type="ARBA" id="ARBA00022723"/>
    </source>
</evidence>
<dbReference type="EMBL" id="HBFS01020042">
    <property type="protein sequence ID" value="CAD8920181.1"/>
    <property type="molecule type" value="Transcribed_RNA"/>
</dbReference>
<reference evidence="8" key="1">
    <citation type="submission" date="2021-01" db="EMBL/GenBank/DDBJ databases">
        <authorList>
            <person name="Corre E."/>
            <person name="Pelletier E."/>
            <person name="Niang G."/>
            <person name="Scheremetjew M."/>
            <person name="Finn R."/>
            <person name="Kale V."/>
            <person name="Holt S."/>
            <person name="Cochrane G."/>
            <person name="Meng A."/>
            <person name="Brown T."/>
            <person name="Cohen L."/>
        </authorList>
    </citation>
    <scope>NUCLEOTIDE SEQUENCE</scope>
    <source>
        <strain evidence="8">Ms1</strain>
    </source>
</reference>
<evidence type="ECO:0000256" key="2">
    <source>
        <dbReference type="ARBA" id="ARBA00022734"/>
    </source>
</evidence>
<dbReference type="GO" id="GO:0005615">
    <property type="term" value="C:extracellular space"/>
    <property type="evidence" value="ECO:0007669"/>
    <property type="project" value="TreeGrafter"/>
</dbReference>
<dbReference type="InterPro" id="IPR036056">
    <property type="entry name" value="Fibrinogen-like_C"/>
</dbReference>
<protein>
    <recommendedName>
        <fullName evidence="7">Fibrinogen C-terminal domain-containing protein</fullName>
    </recommendedName>
</protein>
<name>A0A7S1GB86_9STRA</name>
<keyword evidence="1" id="KW-0479">Metal-binding</keyword>
<dbReference type="PANTHER" id="PTHR16146:SF46">
    <property type="entry name" value="INTELECTIN-1A-RELATED"/>
    <property type="match status" value="1"/>
</dbReference>
<keyword evidence="3" id="KW-0106">Calcium</keyword>
<dbReference type="InterPro" id="IPR026876">
    <property type="entry name" value="Fn3_assoc_repeat"/>
</dbReference>
<dbReference type="PROSITE" id="PS51406">
    <property type="entry name" value="FIBRINOGEN_C_2"/>
    <property type="match status" value="1"/>
</dbReference>
<dbReference type="InterPro" id="IPR002181">
    <property type="entry name" value="Fibrinogen_a/b/g_C_dom"/>
</dbReference>
<dbReference type="AlphaFoldDB" id="A0A7S1GB86"/>
<gene>
    <name evidence="8" type="ORF">BSP0115_LOCUS13443</name>
</gene>
<proteinExistence type="predicted"/>
<dbReference type="Pfam" id="PF13287">
    <property type="entry name" value="Fn3_assoc"/>
    <property type="match status" value="1"/>
</dbReference>
<dbReference type="PROSITE" id="PS51257">
    <property type="entry name" value="PROKAR_LIPOPROTEIN"/>
    <property type="match status" value="1"/>
</dbReference>
<evidence type="ECO:0000256" key="3">
    <source>
        <dbReference type="ARBA" id="ARBA00022837"/>
    </source>
</evidence>
<evidence type="ECO:0000313" key="8">
    <source>
        <dbReference type="EMBL" id="CAD8920181.1"/>
    </source>
</evidence>
<dbReference type="SUPFAM" id="SSF56496">
    <property type="entry name" value="Fibrinogen C-terminal domain-like"/>
    <property type="match status" value="1"/>
</dbReference>
<dbReference type="Pfam" id="PF00147">
    <property type="entry name" value="Fibrinogen_C"/>
    <property type="match status" value="1"/>
</dbReference>
<evidence type="ECO:0000256" key="4">
    <source>
        <dbReference type="ARBA" id="ARBA00023157"/>
    </source>
</evidence>
<dbReference type="InterPro" id="IPR014716">
    <property type="entry name" value="Fibrinogen_a/b/g_C_1"/>
</dbReference>
<feature type="compositionally biased region" description="Low complexity" evidence="5">
    <location>
        <begin position="795"/>
        <end position="806"/>
    </location>
</feature>
<organism evidence="8">
    <name type="scientific">Bicosoecida sp. CB-2014</name>
    <dbReference type="NCBI Taxonomy" id="1486930"/>
    <lineage>
        <taxon>Eukaryota</taxon>
        <taxon>Sar</taxon>
        <taxon>Stramenopiles</taxon>
        <taxon>Bigyra</taxon>
        <taxon>Opalozoa</taxon>
        <taxon>Bicosoecida</taxon>
    </lineage>
</organism>
<evidence type="ECO:0000256" key="5">
    <source>
        <dbReference type="SAM" id="MobiDB-lite"/>
    </source>
</evidence>
<dbReference type="NCBIfam" id="NF040941">
    <property type="entry name" value="GGGWT_bact"/>
    <property type="match status" value="1"/>
</dbReference>
<dbReference type="PANTHER" id="PTHR16146">
    <property type="entry name" value="INTELECTIN"/>
    <property type="match status" value="1"/>
</dbReference>
<keyword evidence="2" id="KW-0430">Lectin</keyword>
<feature type="region of interest" description="Disordered" evidence="5">
    <location>
        <begin position="790"/>
        <end position="812"/>
    </location>
</feature>
<dbReference type="GO" id="GO:0046872">
    <property type="term" value="F:metal ion binding"/>
    <property type="evidence" value="ECO:0007669"/>
    <property type="project" value="UniProtKB-KW"/>
</dbReference>
<feature type="signal peptide" evidence="6">
    <location>
        <begin position="1"/>
        <end position="25"/>
    </location>
</feature>
<dbReference type="Gene3D" id="3.90.215.10">
    <property type="entry name" value="Gamma Fibrinogen, chain A, domain 1"/>
    <property type="match status" value="1"/>
</dbReference>
<dbReference type="GO" id="GO:0070492">
    <property type="term" value="F:oligosaccharide binding"/>
    <property type="evidence" value="ECO:0007669"/>
    <property type="project" value="TreeGrafter"/>
</dbReference>
<feature type="chain" id="PRO_5031259375" description="Fibrinogen C-terminal domain-containing protein" evidence="6">
    <location>
        <begin position="26"/>
        <end position="848"/>
    </location>
</feature>
<evidence type="ECO:0000256" key="6">
    <source>
        <dbReference type="SAM" id="SignalP"/>
    </source>
</evidence>